<protein>
    <submittedName>
        <fullName evidence="3">SDR family NAD(P)-dependent oxidoreductase</fullName>
        <ecNumber evidence="3">1.-.-.-</ecNumber>
    </submittedName>
</protein>
<evidence type="ECO:0000256" key="1">
    <source>
        <dbReference type="ARBA" id="ARBA00006484"/>
    </source>
</evidence>
<gene>
    <name evidence="3" type="ORF">PZA18_12870</name>
</gene>
<dbReference type="PANTHER" id="PTHR24321:SF8">
    <property type="entry name" value="ESTRADIOL 17-BETA-DEHYDROGENASE 8-RELATED"/>
    <property type="match status" value="1"/>
</dbReference>
<dbReference type="SUPFAM" id="SSF51735">
    <property type="entry name" value="NAD(P)-binding Rossmann-fold domains"/>
    <property type="match status" value="1"/>
</dbReference>
<comment type="similarity">
    <text evidence="1">Belongs to the short-chain dehydrogenases/reductases (SDR) family.</text>
</comment>
<organism evidence="3 4">
    <name type="scientific">Parachitinimonas caeni</name>
    <dbReference type="NCBI Taxonomy" id="3031301"/>
    <lineage>
        <taxon>Bacteria</taxon>
        <taxon>Pseudomonadati</taxon>
        <taxon>Pseudomonadota</taxon>
        <taxon>Betaproteobacteria</taxon>
        <taxon>Neisseriales</taxon>
        <taxon>Chitinibacteraceae</taxon>
        <taxon>Parachitinimonas</taxon>
    </lineage>
</organism>
<dbReference type="EMBL" id="JARRAF010000013">
    <property type="protein sequence ID" value="MDK2124940.1"/>
    <property type="molecule type" value="Genomic_DNA"/>
</dbReference>
<evidence type="ECO:0000313" key="3">
    <source>
        <dbReference type="EMBL" id="MDK2124940.1"/>
    </source>
</evidence>
<dbReference type="Pfam" id="PF13561">
    <property type="entry name" value="adh_short_C2"/>
    <property type="match status" value="1"/>
</dbReference>
<dbReference type="Gene3D" id="3.40.50.720">
    <property type="entry name" value="NAD(P)-binding Rossmann-like Domain"/>
    <property type="match status" value="1"/>
</dbReference>
<accession>A0ABT7DY17</accession>
<sequence>MSESKMGVAFVSGGSKGIGLAVVQGLQRRGYQVITCGRSRENWQQALDHSPELADVEFHAIDLLQPQAITELFAQIRSCHGKLDVAVNNASPAIASAGAFNGVPAEALLNTLMADLWVPTQCLQQELQLMTTGAAIVNISSVNGLRPTPGAAMYSTAKHGLEGLTRSVALEAIEHGIRINAVAPGATWTPRSQQRMAGNSALKAQTEQAIPIKRLAQAEEIAAAVLWLLSDQASYVVGHTLVVDGGLALR</sequence>
<comment type="caution">
    <text evidence="3">The sequence shown here is derived from an EMBL/GenBank/DDBJ whole genome shotgun (WGS) entry which is preliminary data.</text>
</comment>
<dbReference type="EC" id="1.-.-.-" evidence="3"/>
<dbReference type="GO" id="GO:0016491">
    <property type="term" value="F:oxidoreductase activity"/>
    <property type="evidence" value="ECO:0007669"/>
    <property type="project" value="UniProtKB-KW"/>
</dbReference>
<dbReference type="InterPro" id="IPR020904">
    <property type="entry name" value="Sc_DH/Rdtase_CS"/>
</dbReference>
<dbReference type="InterPro" id="IPR036291">
    <property type="entry name" value="NAD(P)-bd_dom_sf"/>
</dbReference>
<keyword evidence="2 3" id="KW-0560">Oxidoreductase</keyword>
<dbReference type="PANTHER" id="PTHR24321">
    <property type="entry name" value="DEHYDROGENASES, SHORT CHAIN"/>
    <property type="match status" value="1"/>
</dbReference>
<dbReference type="PRINTS" id="PR00081">
    <property type="entry name" value="GDHRDH"/>
</dbReference>
<proteinExistence type="inferred from homology"/>
<evidence type="ECO:0000313" key="4">
    <source>
        <dbReference type="Proteomes" id="UP001172778"/>
    </source>
</evidence>
<dbReference type="RefSeq" id="WP_284101252.1">
    <property type="nucleotide sequence ID" value="NZ_JARRAF010000013.1"/>
</dbReference>
<reference evidence="3" key="1">
    <citation type="submission" date="2023-03" db="EMBL/GenBank/DDBJ databases">
        <title>Chitinimonas shenzhenensis gen. nov., sp. nov., a novel member of family Burkholderiaceae isolated from activated sludge collected in Shen Zhen, China.</title>
        <authorList>
            <person name="Wang X."/>
        </authorList>
    </citation>
    <scope>NUCLEOTIDE SEQUENCE</scope>
    <source>
        <strain evidence="3">DQS-5</strain>
    </source>
</reference>
<dbReference type="InterPro" id="IPR002347">
    <property type="entry name" value="SDR_fam"/>
</dbReference>
<dbReference type="PROSITE" id="PS00061">
    <property type="entry name" value="ADH_SHORT"/>
    <property type="match status" value="1"/>
</dbReference>
<dbReference type="PRINTS" id="PR00080">
    <property type="entry name" value="SDRFAMILY"/>
</dbReference>
<name>A0ABT7DY17_9NEIS</name>
<dbReference type="CDD" id="cd05233">
    <property type="entry name" value="SDR_c"/>
    <property type="match status" value="1"/>
</dbReference>
<evidence type="ECO:0000256" key="2">
    <source>
        <dbReference type="ARBA" id="ARBA00023002"/>
    </source>
</evidence>
<dbReference type="Proteomes" id="UP001172778">
    <property type="component" value="Unassembled WGS sequence"/>
</dbReference>
<keyword evidence="4" id="KW-1185">Reference proteome</keyword>